<evidence type="ECO:0000259" key="10">
    <source>
        <dbReference type="Pfam" id="PF00892"/>
    </source>
</evidence>
<comment type="subcellular location">
    <subcellularLocation>
        <location evidence="1">Cell membrane</location>
        <topology evidence="1">Multi-pass membrane protein</topology>
    </subcellularLocation>
</comment>
<feature type="transmembrane region" description="Helical" evidence="9">
    <location>
        <begin position="118"/>
        <end position="140"/>
    </location>
</feature>
<evidence type="ECO:0000256" key="9">
    <source>
        <dbReference type="SAM" id="Phobius"/>
    </source>
</evidence>
<evidence type="ECO:0000256" key="5">
    <source>
        <dbReference type="ARBA" id="ARBA00022692"/>
    </source>
</evidence>
<evidence type="ECO:0000256" key="7">
    <source>
        <dbReference type="ARBA" id="ARBA00023136"/>
    </source>
</evidence>
<evidence type="ECO:0000256" key="4">
    <source>
        <dbReference type="ARBA" id="ARBA00022475"/>
    </source>
</evidence>
<dbReference type="Proteomes" id="UP000540191">
    <property type="component" value="Unassembled WGS sequence"/>
</dbReference>
<evidence type="ECO:0000256" key="3">
    <source>
        <dbReference type="ARBA" id="ARBA00022448"/>
    </source>
</evidence>
<reference evidence="11 12" key="1">
    <citation type="submission" date="2020-08" db="EMBL/GenBank/DDBJ databases">
        <title>Sequencing the genomes of 1000 actinobacteria strains.</title>
        <authorList>
            <person name="Klenk H.-P."/>
        </authorList>
    </citation>
    <scope>NUCLEOTIDE SEQUENCE [LARGE SCALE GENOMIC DNA]</scope>
    <source>
        <strain evidence="11 12">DSM 23974</strain>
    </source>
</reference>
<evidence type="ECO:0000313" key="12">
    <source>
        <dbReference type="Proteomes" id="UP000540191"/>
    </source>
</evidence>
<dbReference type="EMBL" id="JACHNA010000001">
    <property type="protein sequence ID" value="MBB4735782.1"/>
    <property type="molecule type" value="Genomic_DNA"/>
</dbReference>
<dbReference type="PANTHER" id="PTHR22911:SF137">
    <property type="entry name" value="SOLUTE CARRIER FAMILY 35 MEMBER G2-RELATED"/>
    <property type="match status" value="1"/>
</dbReference>
<keyword evidence="12" id="KW-1185">Reference proteome</keyword>
<dbReference type="AlphaFoldDB" id="A0A7W7M3L7"/>
<evidence type="ECO:0000256" key="8">
    <source>
        <dbReference type="SAM" id="MobiDB-lite"/>
    </source>
</evidence>
<feature type="transmembrane region" description="Helical" evidence="9">
    <location>
        <begin position="54"/>
        <end position="76"/>
    </location>
</feature>
<feature type="transmembrane region" description="Helical" evidence="9">
    <location>
        <begin position="92"/>
        <end position="112"/>
    </location>
</feature>
<protein>
    <submittedName>
        <fullName evidence="11">Chloramphenicol-sensitive protein RarD</fullName>
    </submittedName>
</protein>
<evidence type="ECO:0000313" key="11">
    <source>
        <dbReference type="EMBL" id="MBB4735782.1"/>
    </source>
</evidence>
<feature type="transmembrane region" description="Helical" evidence="9">
    <location>
        <begin position="230"/>
        <end position="252"/>
    </location>
</feature>
<keyword evidence="6 9" id="KW-1133">Transmembrane helix</keyword>
<keyword evidence="5 9" id="KW-0812">Transmembrane</keyword>
<feature type="region of interest" description="Disordered" evidence="8">
    <location>
        <begin position="315"/>
        <end position="336"/>
    </location>
</feature>
<feature type="transmembrane region" description="Helical" evidence="9">
    <location>
        <begin position="288"/>
        <end position="309"/>
    </location>
</feature>
<feature type="domain" description="EamA" evidence="10">
    <location>
        <begin position="27"/>
        <end position="163"/>
    </location>
</feature>
<dbReference type="PANTHER" id="PTHR22911">
    <property type="entry name" value="ACYL-MALONYL CONDENSING ENZYME-RELATED"/>
    <property type="match status" value="1"/>
</dbReference>
<feature type="transmembrane region" description="Helical" evidence="9">
    <location>
        <begin position="29"/>
        <end position="48"/>
    </location>
</feature>
<proteinExistence type="inferred from homology"/>
<evidence type="ECO:0000256" key="6">
    <source>
        <dbReference type="ARBA" id="ARBA00022989"/>
    </source>
</evidence>
<dbReference type="GO" id="GO:0005886">
    <property type="term" value="C:plasma membrane"/>
    <property type="evidence" value="ECO:0007669"/>
    <property type="project" value="UniProtKB-SubCell"/>
</dbReference>
<feature type="transmembrane region" description="Helical" evidence="9">
    <location>
        <begin position="259"/>
        <end position="282"/>
    </location>
</feature>
<feature type="compositionally biased region" description="Basic residues" evidence="8">
    <location>
        <begin position="322"/>
        <end position="336"/>
    </location>
</feature>
<gene>
    <name evidence="11" type="ORF">HDA30_001290</name>
</gene>
<dbReference type="RefSeq" id="WP_184241447.1">
    <property type="nucleotide sequence ID" value="NZ_JACHNA010000001.1"/>
</dbReference>
<comment type="caution">
    <text evidence="11">The sequence shown here is derived from an EMBL/GenBank/DDBJ whole genome shotgun (WGS) entry which is preliminary data.</text>
</comment>
<dbReference type="NCBIfam" id="TIGR00688">
    <property type="entry name" value="rarD"/>
    <property type="match status" value="1"/>
</dbReference>
<sequence>MTQTSPSSAPPPDATTHADAAPEQSHRGLALGAGAYAIWGALPLYMAVTAPATAVEIVIMRIGFSLLFCLVLLALLRRLPELRRALGTRRRVGIVALAAVTIAVNWLLYAFSVTSGNILQASLGYFMNPLVNVTLGVALLGERLRRAQWIAVGVAAAAVAVITVEAGQVPWIGLGLACSFGVYGLLKKRTAAVHPVTALTAETIVLLPLFVGGTAWLASVGMLTTGQHGAGHLAIMAASGVVTAVPLILFGAAAQTVPLSVLGILQYIAPVGQFLLAVLVFGEHMPSARWIGFGLVWLALIVFTTDHLAHARAQRRLTSTRPVRRRPGRAVGSRRS</sequence>
<dbReference type="Pfam" id="PF00892">
    <property type="entry name" value="EamA"/>
    <property type="match status" value="1"/>
</dbReference>
<accession>A0A7W7M3L7</accession>
<name>A0A7W7M3L7_9MICC</name>
<dbReference type="InterPro" id="IPR037185">
    <property type="entry name" value="EmrE-like"/>
</dbReference>
<keyword evidence="3" id="KW-0813">Transport</keyword>
<evidence type="ECO:0000256" key="2">
    <source>
        <dbReference type="ARBA" id="ARBA00007362"/>
    </source>
</evidence>
<feature type="transmembrane region" description="Helical" evidence="9">
    <location>
        <begin position="170"/>
        <end position="186"/>
    </location>
</feature>
<keyword evidence="4" id="KW-1003">Cell membrane</keyword>
<evidence type="ECO:0000256" key="1">
    <source>
        <dbReference type="ARBA" id="ARBA00004651"/>
    </source>
</evidence>
<feature type="transmembrane region" description="Helical" evidence="9">
    <location>
        <begin position="198"/>
        <end position="218"/>
    </location>
</feature>
<feature type="region of interest" description="Disordered" evidence="8">
    <location>
        <begin position="1"/>
        <end position="21"/>
    </location>
</feature>
<dbReference type="SUPFAM" id="SSF103481">
    <property type="entry name" value="Multidrug resistance efflux transporter EmrE"/>
    <property type="match status" value="2"/>
</dbReference>
<keyword evidence="7 9" id="KW-0472">Membrane</keyword>
<comment type="similarity">
    <text evidence="2">Belongs to the EamA transporter family.</text>
</comment>
<dbReference type="InterPro" id="IPR000620">
    <property type="entry name" value="EamA_dom"/>
</dbReference>
<organism evidence="11 12">
    <name type="scientific">Micrococcus cohnii</name>
    <dbReference type="NCBI Taxonomy" id="993416"/>
    <lineage>
        <taxon>Bacteria</taxon>
        <taxon>Bacillati</taxon>
        <taxon>Actinomycetota</taxon>
        <taxon>Actinomycetes</taxon>
        <taxon>Micrococcales</taxon>
        <taxon>Micrococcaceae</taxon>
        <taxon>Micrococcus</taxon>
    </lineage>
</organism>
<feature type="transmembrane region" description="Helical" evidence="9">
    <location>
        <begin position="147"/>
        <end position="164"/>
    </location>
</feature>
<dbReference type="InterPro" id="IPR004626">
    <property type="entry name" value="RarD"/>
</dbReference>